<keyword evidence="3" id="KW-0378">Hydrolase</keyword>
<evidence type="ECO:0000259" key="2">
    <source>
        <dbReference type="PROSITE" id="PS50263"/>
    </source>
</evidence>
<dbReference type="OrthoDB" id="9811121at2"/>
<dbReference type="InterPro" id="IPR003010">
    <property type="entry name" value="C-N_Hydrolase"/>
</dbReference>
<feature type="domain" description="CN hydrolase" evidence="2">
    <location>
        <begin position="10"/>
        <end position="249"/>
    </location>
</feature>
<proteinExistence type="inferred from homology"/>
<reference evidence="3 4" key="1">
    <citation type="submission" date="2017-11" db="EMBL/GenBank/DDBJ databases">
        <title>Genomic Encyclopedia of Archaeal and Bacterial Type Strains, Phase II (KMG-II): From Individual Species to Whole Genera.</title>
        <authorList>
            <person name="Goeker M."/>
        </authorList>
    </citation>
    <scope>NUCLEOTIDE SEQUENCE [LARGE SCALE GENOMIC DNA]</scope>
    <source>
        <strain evidence="3 4">DSM 27393</strain>
    </source>
</reference>
<evidence type="ECO:0000256" key="1">
    <source>
        <dbReference type="ARBA" id="ARBA00010613"/>
    </source>
</evidence>
<name>A0A2M9CIF4_9MICO</name>
<dbReference type="PANTHER" id="PTHR23088">
    <property type="entry name" value="NITRILASE-RELATED"/>
    <property type="match status" value="1"/>
</dbReference>
<dbReference type="EMBL" id="PGFF01000001">
    <property type="protein sequence ID" value="PJJ71642.1"/>
    <property type="molecule type" value="Genomic_DNA"/>
</dbReference>
<dbReference type="PROSITE" id="PS01227">
    <property type="entry name" value="UPF0012"/>
    <property type="match status" value="1"/>
</dbReference>
<organism evidence="3 4">
    <name type="scientific">Diaminobutyricimonas aerilata</name>
    <dbReference type="NCBI Taxonomy" id="1162967"/>
    <lineage>
        <taxon>Bacteria</taxon>
        <taxon>Bacillati</taxon>
        <taxon>Actinomycetota</taxon>
        <taxon>Actinomycetes</taxon>
        <taxon>Micrococcales</taxon>
        <taxon>Microbacteriaceae</taxon>
        <taxon>Diaminobutyricimonas</taxon>
    </lineage>
</organism>
<dbReference type="InterPro" id="IPR001110">
    <property type="entry name" value="UPF0012_CS"/>
</dbReference>
<evidence type="ECO:0000313" key="3">
    <source>
        <dbReference type="EMBL" id="PJJ71642.1"/>
    </source>
</evidence>
<dbReference type="PROSITE" id="PS50263">
    <property type="entry name" value="CN_HYDROLASE"/>
    <property type="match status" value="1"/>
</dbReference>
<dbReference type="Proteomes" id="UP000228758">
    <property type="component" value="Unassembled WGS sequence"/>
</dbReference>
<protein>
    <submittedName>
        <fullName evidence="3">Putative amidohydrolase</fullName>
    </submittedName>
</protein>
<keyword evidence="4" id="KW-1185">Reference proteome</keyword>
<dbReference type="InterPro" id="IPR036526">
    <property type="entry name" value="C-N_Hydrolase_sf"/>
</dbReference>
<dbReference type="CDD" id="cd07581">
    <property type="entry name" value="nitrilase_3"/>
    <property type="match status" value="1"/>
</dbReference>
<dbReference type="GO" id="GO:0016787">
    <property type="term" value="F:hydrolase activity"/>
    <property type="evidence" value="ECO:0007669"/>
    <property type="project" value="UniProtKB-KW"/>
</dbReference>
<comment type="similarity">
    <text evidence="1">Belongs to the carbon-nitrogen hydrolase superfamily. NIT1/NIT2 family.</text>
</comment>
<dbReference type="PANTHER" id="PTHR23088:SF27">
    <property type="entry name" value="DEAMINATED GLUTATHIONE AMIDASE"/>
    <property type="match status" value="1"/>
</dbReference>
<gene>
    <name evidence="3" type="ORF">CLV46_1193</name>
</gene>
<dbReference type="Gene3D" id="3.60.110.10">
    <property type="entry name" value="Carbon-nitrogen hydrolase"/>
    <property type="match status" value="1"/>
</dbReference>
<evidence type="ECO:0000313" key="4">
    <source>
        <dbReference type="Proteomes" id="UP000228758"/>
    </source>
</evidence>
<dbReference type="Pfam" id="PF00795">
    <property type="entry name" value="CN_hydrolase"/>
    <property type="match status" value="1"/>
</dbReference>
<dbReference type="SUPFAM" id="SSF56317">
    <property type="entry name" value="Carbon-nitrogen hydrolase"/>
    <property type="match status" value="1"/>
</dbReference>
<dbReference type="RefSeq" id="WP_100363922.1">
    <property type="nucleotide sequence ID" value="NZ_PGFF01000001.1"/>
</dbReference>
<dbReference type="AlphaFoldDB" id="A0A2M9CIF4"/>
<sequence>MSGERAGASVRVAAVQFAPGADRAANLEQMERLAHGAVARGADVVVFPEYSHFFSPQLDASWVDAAEGLDGRFVDGVTAMAREFGVHVVAGMVERADAGHISNTLVAIDPAGDLVATHRKLHLYDAFGHRESDRIAPGDIVDPQTFAAGGFTVGMQTCYDIRFPEVSRRLVDAGADVLLVPSEWVPGPGKEHHWRTLLTARAIENTSYVVAADHAAPSGIGVSTVIDPAGVELASLGDGTDVVLADLSVDRLAEVREVNPALRLRRFRVVPA</sequence>
<comment type="caution">
    <text evidence="3">The sequence shown here is derived from an EMBL/GenBank/DDBJ whole genome shotgun (WGS) entry which is preliminary data.</text>
</comment>
<accession>A0A2M9CIF4</accession>